<keyword evidence="4" id="KW-0056">Arginine metabolism</keyword>
<dbReference type="Proteomes" id="UP000095209">
    <property type="component" value="Unassembled WGS sequence"/>
</dbReference>
<dbReference type="PRINTS" id="PR01469">
    <property type="entry name" value="CARBMTKINASE"/>
</dbReference>
<dbReference type="AlphaFoldDB" id="A0A1E5LIF9"/>
<reference evidence="11 12" key="1">
    <citation type="submission" date="2016-08" db="EMBL/GenBank/DDBJ databases">
        <title>Genome of Bacillus solimangrovi GH2-4.</title>
        <authorList>
            <person name="Lim S."/>
            <person name="Kim B.-C."/>
        </authorList>
    </citation>
    <scope>NUCLEOTIDE SEQUENCE [LARGE SCALE GENOMIC DNA]</scope>
    <source>
        <strain evidence="11 12">GH2-4</strain>
    </source>
</reference>
<dbReference type="PIRSF" id="PIRSF000723">
    <property type="entry name" value="Carbamate_kin"/>
    <property type="match status" value="1"/>
</dbReference>
<dbReference type="GO" id="GO:0008804">
    <property type="term" value="F:carbamate kinase activity"/>
    <property type="evidence" value="ECO:0007669"/>
    <property type="project" value="UniProtKB-UniRule"/>
</dbReference>
<evidence type="ECO:0000256" key="4">
    <source>
        <dbReference type="ARBA" id="ARBA00022503"/>
    </source>
</evidence>
<proteinExistence type="inferred from homology"/>
<dbReference type="SUPFAM" id="SSF53633">
    <property type="entry name" value="Carbamate kinase-like"/>
    <property type="match status" value="1"/>
</dbReference>
<protein>
    <recommendedName>
        <fullName evidence="3 8">Carbamate kinase</fullName>
    </recommendedName>
</protein>
<dbReference type="Pfam" id="PF00696">
    <property type="entry name" value="AA_kinase"/>
    <property type="match status" value="1"/>
</dbReference>
<dbReference type="GO" id="GO:0005829">
    <property type="term" value="C:cytosol"/>
    <property type="evidence" value="ECO:0007669"/>
    <property type="project" value="TreeGrafter"/>
</dbReference>
<evidence type="ECO:0000256" key="2">
    <source>
        <dbReference type="ARBA" id="ARBA00011066"/>
    </source>
</evidence>
<keyword evidence="5 9" id="KW-0808">Transferase</keyword>
<evidence type="ECO:0000256" key="1">
    <source>
        <dbReference type="ARBA" id="ARBA00005118"/>
    </source>
</evidence>
<dbReference type="GO" id="GO:0019546">
    <property type="term" value="P:L-arginine deiminase pathway"/>
    <property type="evidence" value="ECO:0007669"/>
    <property type="project" value="TreeGrafter"/>
</dbReference>
<comment type="catalytic activity">
    <reaction evidence="7">
        <text>hydrogencarbonate + NH4(+) + ATP = carbamoyl phosphate + ADP + H2O + H(+)</text>
        <dbReference type="Rhea" id="RHEA:10152"/>
        <dbReference type="ChEBI" id="CHEBI:15377"/>
        <dbReference type="ChEBI" id="CHEBI:15378"/>
        <dbReference type="ChEBI" id="CHEBI:17544"/>
        <dbReference type="ChEBI" id="CHEBI:28938"/>
        <dbReference type="ChEBI" id="CHEBI:30616"/>
        <dbReference type="ChEBI" id="CHEBI:58228"/>
        <dbReference type="ChEBI" id="CHEBI:456216"/>
        <dbReference type="EC" id="2.7.2.2"/>
    </reaction>
</comment>
<evidence type="ECO:0000313" key="11">
    <source>
        <dbReference type="EMBL" id="OEH93870.1"/>
    </source>
</evidence>
<dbReference type="EMBL" id="MJEH01000008">
    <property type="protein sequence ID" value="OEH93870.1"/>
    <property type="molecule type" value="Genomic_DNA"/>
</dbReference>
<evidence type="ECO:0000256" key="3">
    <source>
        <dbReference type="ARBA" id="ARBA00013070"/>
    </source>
</evidence>
<dbReference type="NCBIfam" id="TIGR00746">
    <property type="entry name" value="arcC"/>
    <property type="match status" value="1"/>
</dbReference>
<comment type="caution">
    <text evidence="11">The sequence shown here is derived from an EMBL/GenBank/DDBJ whole genome shotgun (WGS) entry which is preliminary data.</text>
</comment>
<dbReference type="InterPro" id="IPR003964">
    <property type="entry name" value="Carb_kinase"/>
</dbReference>
<evidence type="ECO:0000256" key="6">
    <source>
        <dbReference type="ARBA" id="ARBA00022777"/>
    </source>
</evidence>
<dbReference type="FunFam" id="3.40.1160.10:FF:000007">
    <property type="entry name" value="Carbamate kinase"/>
    <property type="match status" value="1"/>
</dbReference>
<gene>
    <name evidence="11" type="ORF">BFG57_11155</name>
</gene>
<keyword evidence="6 9" id="KW-0418">Kinase</keyword>
<dbReference type="RefSeq" id="WP_069716161.1">
    <property type="nucleotide sequence ID" value="NZ_MJEH01000008.1"/>
</dbReference>
<dbReference type="UniPathway" id="UPA00996">
    <property type="reaction ID" value="UER00366"/>
</dbReference>
<dbReference type="PANTHER" id="PTHR30409:SF1">
    <property type="entry name" value="CARBAMATE KINASE-RELATED"/>
    <property type="match status" value="1"/>
</dbReference>
<dbReference type="Gene3D" id="3.40.1160.10">
    <property type="entry name" value="Acetylglutamate kinase-like"/>
    <property type="match status" value="1"/>
</dbReference>
<dbReference type="InterPro" id="IPR001048">
    <property type="entry name" value="Asp/Glu/Uridylate_kinase"/>
</dbReference>
<comment type="similarity">
    <text evidence="2 9">Belongs to the carbamate kinase family.</text>
</comment>
<dbReference type="InterPro" id="IPR036393">
    <property type="entry name" value="AceGlu_kinase-like_sf"/>
</dbReference>
<dbReference type="OrthoDB" id="9766717at2"/>
<comment type="pathway">
    <text evidence="1">Metabolic intermediate metabolism; carbamoyl phosphate degradation; CO(2) and NH(3) from carbamoyl phosphate: step 1/1.</text>
</comment>
<sequence>MKKQKVVVSLGGNAIQAGNRRSDEEQRQACYHTAKQLAHLFDKDYEVVITHGNGPQVGNILLQQQLNDSEQLPAMPLDTCGAMSQGMIGYWMQNALLDVFKQENIHKDVATIVSQVLVDKNDEAFTNLTKPIGPFYNEQEAIELEKTKGYDIREDAGRGFRRVVASPKPIDIIEKNIIETLVDNHYVVIAGGGGGIPVIDENGILVGKEAVIDKDFVSEKLAELINANILLILTTVDHVAINYKTKDQINLHHLTVEEADKYIKEGQFAEGSMLPKIEAALKFVNSKPGRKAIITSLDHAVEAFEGNIGTQITQSEKKLMYC</sequence>
<evidence type="ECO:0000256" key="7">
    <source>
        <dbReference type="ARBA" id="ARBA00048467"/>
    </source>
</evidence>
<name>A0A1E5LIF9_9BACI</name>
<evidence type="ECO:0000313" key="12">
    <source>
        <dbReference type="Proteomes" id="UP000095209"/>
    </source>
</evidence>
<evidence type="ECO:0000256" key="9">
    <source>
        <dbReference type="PIRNR" id="PIRNR000723"/>
    </source>
</evidence>
<dbReference type="PANTHER" id="PTHR30409">
    <property type="entry name" value="CARBAMATE KINASE"/>
    <property type="match status" value="1"/>
</dbReference>
<accession>A0A1E5LIF9</accession>
<evidence type="ECO:0000259" key="10">
    <source>
        <dbReference type="Pfam" id="PF00696"/>
    </source>
</evidence>
<keyword evidence="12" id="KW-1185">Reference proteome</keyword>
<organism evidence="11 12">
    <name type="scientific">Bacillus solimangrovi</name>
    <dbReference type="NCBI Taxonomy" id="1305675"/>
    <lineage>
        <taxon>Bacteria</taxon>
        <taxon>Bacillati</taxon>
        <taxon>Bacillota</taxon>
        <taxon>Bacilli</taxon>
        <taxon>Bacillales</taxon>
        <taxon>Bacillaceae</taxon>
        <taxon>Bacillus</taxon>
    </lineage>
</organism>
<dbReference type="NCBIfam" id="NF009007">
    <property type="entry name" value="PRK12352.1"/>
    <property type="match status" value="1"/>
</dbReference>
<feature type="domain" description="Aspartate/glutamate/uridylate kinase" evidence="10">
    <location>
        <begin position="5"/>
        <end position="295"/>
    </location>
</feature>
<dbReference type="STRING" id="1305675.BFG57_11155"/>
<evidence type="ECO:0000256" key="8">
    <source>
        <dbReference type="NCBIfam" id="TIGR00746"/>
    </source>
</evidence>
<evidence type="ECO:0000256" key="5">
    <source>
        <dbReference type="ARBA" id="ARBA00022679"/>
    </source>
</evidence>
<dbReference type="CDD" id="cd04235">
    <property type="entry name" value="AAK_CK"/>
    <property type="match status" value="1"/>
</dbReference>